<keyword evidence="3" id="KW-0255">Endonuclease</keyword>
<keyword evidence="4" id="KW-1185">Reference proteome</keyword>
<protein>
    <submittedName>
        <fullName evidence="3">Restriction endonuclease subunit S</fullName>
    </submittedName>
</protein>
<evidence type="ECO:0000256" key="2">
    <source>
        <dbReference type="ARBA" id="ARBA00023125"/>
    </source>
</evidence>
<accession>A0A8J6PD46</accession>
<gene>
    <name evidence="3" type="ORF">H9Y05_10485</name>
</gene>
<evidence type="ECO:0000313" key="3">
    <source>
        <dbReference type="EMBL" id="MBC9812897.1"/>
    </source>
</evidence>
<dbReference type="InterPro" id="IPR044946">
    <property type="entry name" value="Restrct_endonuc_typeI_TRD_sf"/>
</dbReference>
<reference evidence="3" key="1">
    <citation type="submission" date="2020-09" db="EMBL/GenBank/DDBJ databases">
        <title>Taishania pollutisoli gen. nov., sp. nov., Isolated from Tetrabromobisphenol A-Contaminated Soil.</title>
        <authorList>
            <person name="Chen Q."/>
        </authorList>
    </citation>
    <scope>NUCLEOTIDE SEQUENCE</scope>
    <source>
        <strain evidence="3">CZZ-1</strain>
    </source>
</reference>
<comment type="caution">
    <text evidence="3">The sequence shown here is derived from an EMBL/GenBank/DDBJ whole genome shotgun (WGS) entry which is preliminary data.</text>
</comment>
<dbReference type="Gene3D" id="3.90.220.20">
    <property type="entry name" value="DNA methylase specificity domains"/>
    <property type="match status" value="1"/>
</dbReference>
<dbReference type="PANTHER" id="PTHR30408">
    <property type="entry name" value="TYPE-1 RESTRICTION ENZYME ECOKI SPECIFICITY PROTEIN"/>
    <property type="match status" value="1"/>
</dbReference>
<dbReference type="Proteomes" id="UP000652681">
    <property type="component" value="Unassembled WGS sequence"/>
</dbReference>
<keyword evidence="3" id="KW-0540">Nuclease</keyword>
<dbReference type="AlphaFoldDB" id="A0A8J6PD46"/>
<evidence type="ECO:0000256" key="1">
    <source>
        <dbReference type="ARBA" id="ARBA00022747"/>
    </source>
</evidence>
<dbReference type="EMBL" id="JACVEL010000006">
    <property type="protein sequence ID" value="MBC9812897.1"/>
    <property type="molecule type" value="Genomic_DNA"/>
</dbReference>
<dbReference type="PANTHER" id="PTHR30408:SF12">
    <property type="entry name" value="TYPE I RESTRICTION ENZYME MJAVIII SPECIFICITY SUBUNIT"/>
    <property type="match status" value="1"/>
</dbReference>
<keyword evidence="3" id="KW-0378">Hydrolase</keyword>
<dbReference type="GO" id="GO:0004519">
    <property type="term" value="F:endonuclease activity"/>
    <property type="evidence" value="ECO:0007669"/>
    <property type="project" value="UniProtKB-KW"/>
</dbReference>
<keyword evidence="1" id="KW-0680">Restriction system</keyword>
<dbReference type="RefSeq" id="WP_216714253.1">
    <property type="nucleotide sequence ID" value="NZ_JACVEL010000006.1"/>
</dbReference>
<sequence>MAETLFRQWFVEEAKEDWEEVVLGEYISVKHGFAFKGDYISTGETHLKLVTPGNFKIGGGFKSDKFKYYTREDFPKEYIFKVHDLVVTMTDLSVDGDTLGYSALIPDNYKDEMFLHNQRVGKVEIKKEISKFFLYYLLKTEDYQWFILSGASGTSIRHTSPTSICSYSFKLPSKDKLDEFEKKCSIIQDKIRINQNQIQTLNALRNTLLPKLMSGEVKVEK</sequence>
<organism evidence="3 4">
    <name type="scientific">Taishania pollutisoli</name>
    <dbReference type="NCBI Taxonomy" id="2766479"/>
    <lineage>
        <taxon>Bacteria</taxon>
        <taxon>Pseudomonadati</taxon>
        <taxon>Bacteroidota</taxon>
        <taxon>Flavobacteriia</taxon>
        <taxon>Flavobacteriales</taxon>
        <taxon>Crocinitomicaceae</taxon>
        <taxon>Taishania</taxon>
    </lineage>
</organism>
<proteinExistence type="predicted"/>
<evidence type="ECO:0000313" key="4">
    <source>
        <dbReference type="Proteomes" id="UP000652681"/>
    </source>
</evidence>
<name>A0A8J6PD46_9FLAO</name>
<dbReference type="SUPFAM" id="SSF116734">
    <property type="entry name" value="DNA methylase specificity domain"/>
    <property type="match status" value="1"/>
</dbReference>
<keyword evidence="2" id="KW-0238">DNA-binding</keyword>
<dbReference type="GO" id="GO:0009307">
    <property type="term" value="P:DNA restriction-modification system"/>
    <property type="evidence" value="ECO:0007669"/>
    <property type="project" value="UniProtKB-KW"/>
</dbReference>
<dbReference type="GO" id="GO:0003677">
    <property type="term" value="F:DNA binding"/>
    <property type="evidence" value="ECO:0007669"/>
    <property type="project" value="UniProtKB-KW"/>
</dbReference>
<dbReference type="InterPro" id="IPR052021">
    <property type="entry name" value="Type-I_RS_S_subunit"/>
</dbReference>
<dbReference type="CDD" id="cd17278">
    <property type="entry name" value="RMtype1_S_LdeBORF1052P-TRD2-CR2"/>
    <property type="match status" value="1"/>
</dbReference>